<reference evidence="3" key="1">
    <citation type="submission" date="2016-10" db="EMBL/GenBank/DDBJ databases">
        <authorList>
            <person name="Varghese N."/>
            <person name="Submissions S."/>
        </authorList>
    </citation>
    <scope>NUCLEOTIDE SEQUENCE [LARGE SCALE GENOMIC DNA]</scope>
    <source>
        <strain evidence="3">JCM 21621</strain>
    </source>
</reference>
<proteinExistence type="predicted"/>
<dbReference type="STRING" id="198616.SAMN05216193_109114"/>
<dbReference type="GO" id="GO:0043565">
    <property type="term" value="F:sequence-specific DNA binding"/>
    <property type="evidence" value="ECO:0007669"/>
    <property type="project" value="TreeGrafter"/>
</dbReference>
<dbReference type="InterPro" id="IPR052715">
    <property type="entry name" value="RAYT_transposase"/>
</dbReference>
<dbReference type="RefSeq" id="WP_084311338.1">
    <property type="nucleotide sequence ID" value="NZ_FNIJ01000009.1"/>
</dbReference>
<dbReference type="NCBIfam" id="NF047646">
    <property type="entry name" value="REP_Tyr_transpos"/>
    <property type="match status" value="1"/>
</dbReference>
<dbReference type="PANTHER" id="PTHR36966:SF1">
    <property type="entry name" value="REP-ASSOCIATED TYROSINE TRANSPOSASE"/>
    <property type="match status" value="1"/>
</dbReference>
<dbReference type="GO" id="GO:0006313">
    <property type="term" value="P:DNA transposition"/>
    <property type="evidence" value="ECO:0007669"/>
    <property type="project" value="InterPro"/>
</dbReference>
<dbReference type="OrthoDB" id="9794403at2"/>
<organism evidence="2 3">
    <name type="scientific">Pseudomonas jinjuensis</name>
    <dbReference type="NCBI Taxonomy" id="198616"/>
    <lineage>
        <taxon>Bacteria</taxon>
        <taxon>Pseudomonadati</taxon>
        <taxon>Pseudomonadota</taxon>
        <taxon>Gammaproteobacteria</taxon>
        <taxon>Pseudomonadales</taxon>
        <taxon>Pseudomonadaceae</taxon>
        <taxon>Pseudomonas</taxon>
    </lineage>
</organism>
<feature type="domain" description="Transposase IS200-like" evidence="1">
    <location>
        <begin position="9"/>
        <end position="132"/>
    </location>
</feature>
<evidence type="ECO:0000313" key="2">
    <source>
        <dbReference type="EMBL" id="SDO25489.1"/>
    </source>
</evidence>
<dbReference type="Gene3D" id="3.30.70.1290">
    <property type="entry name" value="Transposase IS200-like"/>
    <property type="match status" value="1"/>
</dbReference>
<dbReference type="EMBL" id="FNIJ01000009">
    <property type="protein sequence ID" value="SDO25489.1"/>
    <property type="molecule type" value="Genomic_DNA"/>
</dbReference>
<dbReference type="AlphaFoldDB" id="A0A1H0I280"/>
<evidence type="ECO:0000259" key="1">
    <source>
        <dbReference type="SMART" id="SM01321"/>
    </source>
</evidence>
<name>A0A1H0I280_9PSED</name>
<keyword evidence="3" id="KW-1185">Reference proteome</keyword>
<dbReference type="GO" id="GO:0004803">
    <property type="term" value="F:transposase activity"/>
    <property type="evidence" value="ECO:0007669"/>
    <property type="project" value="InterPro"/>
</dbReference>
<dbReference type="SUPFAM" id="SSF143422">
    <property type="entry name" value="Transposase IS200-like"/>
    <property type="match status" value="1"/>
</dbReference>
<dbReference type="InterPro" id="IPR002686">
    <property type="entry name" value="Transposase_17"/>
</dbReference>
<dbReference type="Proteomes" id="UP000242957">
    <property type="component" value="Unassembled WGS sequence"/>
</dbReference>
<sequence length="179" mass="21326">MSNYRRARVTGATYFFTVNLGDRSSDLLVRHIDLLRHSVRLAKAHYPFHIDAWVVLPEHMHCLWTLPEGDGNFSTRWKIIKSVFSRRLPNTEARSATNFARGERGIWQRRYWEHLIRDADDYRRHLDYIHFNPVKHGYVRCVRDWPFSSFHRAVRDGIYPMDWGGNGEEEGGVHFGEWR</sequence>
<protein>
    <submittedName>
        <fullName evidence="2">Putative transposase</fullName>
    </submittedName>
</protein>
<accession>A0A1H0I280</accession>
<gene>
    <name evidence="2" type="ORF">SAMN05216193_109114</name>
</gene>
<dbReference type="SMART" id="SM01321">
    <property type="entry name" value="Y1_Tnp"/>
    <property type="match status" value="1"/>
</dbReference>
<dbReference type="InterPro" id="IPR036515">
    <property type="entry name" value="Transposase_17_sf"/>
</dbReference>
<dbReference type="PANTHER" id="PTHR36966">
    <property type="entry name" value="REP-ASSOCIATED TYROSINE TRANSPOSASE"/>
    <property type="match status" value="1"/>
</dbReference>
<evidence type="ECO:0000313" key="3">
    <source>
        <dbReference type="Proteomes" id="UP000242957"/>
    </source>
</evidence>